<feature type="transmembrane region" description="Helical" evidence="1">
    <location>
        <begin position="95"/>
        <end position="116"/>
    </location>
</feature>
<keyword evidence="1" id="KW-1133">Transmembrane helix</keyword>
<organism evidence="2 3">
    <name type="scientific">Streptomyces coryli</name>
    <dbReference type="NCBI Taxonomy" id="1128680"/>
    <lineage>
        <taxon>Bacteria</taxon>
        <taxon>Bacillati</taxon>
        <taxon>Actinomycetota</taxon>
        <taxon>Actinomycetes</taxon>
        <taxon>Kitasatosporales</taxon>
        <taxon>Streptomycetaceae</taxon>
        <taxon>Streptomyces</taxon>
    </lineage>
</organism>
<sequence length="173" mass="17308">VLRGRVGELPATGPAAQVRRTFAVVAALLALAVAGVNGLWAAGVDAGLSAEVVADQTAAYRLNTALTGVFALTAAAGVLLAAFPALRPRARVRTAVALGWTGGAAIAAWAAYLLVITLAGDSAPGGGDQPTQAMNLAYAGEMITGTLTLLLGAQLLAERRESRAVRPARPAAG</sequence>
<feature type="transmembrane region" description="Helical" evidence="1">
    <location>
        <begin position="136"/>
        <end position="157"/>
    </location>
</feature>
<evidence type="ECO:0000256" key="1">
    <source>
        <dbReference type="SAM" id="Phobius"/>
    </source>
</evidence>
<comment type="caution">
    <text evidence="2">The sequence shown here is derived from an EMBL/GenBank/DDBJ whole genome shotgun (WGS) entry which is preliminary data.</text>
</comment>
<keyword evidence="1" id="KW-0472">Membrane</keyword>
<evidence type="ECO:0000313" key="3">
    <source>
        <dbReference type="Proteomes" id="UP000481583"/>
    </source>
</evidence>
<feature type="transmembrane region" description="Helical" evidence="1">
    <location>
        <begin position="62"/>
        <end position="83"/>
    </location>
</feature>
<gene>
    <name evidence="2" type="ORF">G5C51_41945</name>
</gene>
<dbReference type="Proteomes" id="UP000481583">
    <property type="component" value="Unassembled WGS sequence"/>
</dbReference>
<keyword evidence="3" id="KW-1185">Reference proteome</keyword>
<feature type="non-terminal residue" evidence="2">
    <location>
        <position position="1"/>
    </location>
</feature>
<accession>A0A6G4UF46</accession>
<evidence type="ECO:0000313" key="2">
    <source>
        <dbReference type="EMBL" id="NGN70431.1"/>
    </source>
</evidence>
<keyword evidence="1" id="KW-0812">Transmembrane</keyword>
<name>A0A6G4UF46_9ACTN</name>
<proteinExistence type="predicted"/>
<reference evidence="2 3" key="1">
    <citation type="submission" date="2020-02" db="EMBL/GenBank/DDBJ databases">
        <title>Whole-genome analyses of novel actinobacteria.</title>
        <authorList>
            <person name="Sahin N."/>
        </authorList>
    </citation>
    <scope>NUCLEOTIDE SEQUENCE [LARGE SCALE GENOMIC DNA]</scope>
    <source>
        <strain evidence="2 3">A7024</strain>
    </source>
</reference>
<dbReference type="AlphaFoldDB" id="A0A6G4UF46"/>
<feature type="transmembrane region" description="Helical" evidence="1">
    <location>
        <begin position="21"/>
        <end position="42"/>
    </location>
</feature>
<protein>
    <submittedName>
        <fullName evidence="2">Uncharacterized protein</fullName>
    </submittedName>
</protein>
<dbReference type="EMBL" id="JAAKZV010000527">
    <property type="protein sequence ID" value="NGN70431.1"/>
    <property type="molecule type" value="Genomic_DNA"/>
</dbReference>